<dbReference type="AlphaFoldDB" id="A0A0D3F9X4"/>
<protein>
    <submittedName>
        <fullName evidence="1">Uncharacterized protein</fullName>
    </submittedName>
</protein>
<name>A0A0D3F9X4_9ORYZ</name>
<reference evidence="1" key="1">
    <citation type="journal article" date="2009" name="Rice">
        <title>De Novo Next Generation Sequencing of Plant Genomes.</title>
        <authorList>
            <person name="Rounsley S."/>
            <person name="Marri P.R."/>
            <person name="Yu Y."/>
            <person name="He R."/>
            <person name="Sisneros N."/>
            <person name="Goicoechea J.L."/>
            <person name="Lee S.J."/>
            <person name="Angelova A."/>
            <person name="Kudrna D."/>
            <person name="Luo M."/>
            <person name="Affourtit J."/>
            <person name="Desany B."/>
            <person name="Knight J."/>
            <person name="Niazi F."/>
            <person name="Egholm M."/>
            <person name="Wing R.A."/>
        </authorList>
    </citation>
    <scope>NUCLEOTIDE SEQUENCE [LARGE SCALE GENOMIC DNA]</scope>
    <source>
        <strain evidence="1">cv. IRGC 105608</strain>
    </source>
</reference>
<sequence>MGRLLRCRSAPSPFLELLPFSVGSIYVGLRRQLVSGGNSGCQSNAIQSRVLLLSKAGEEAGGWWNRGVLGQLSGAVVDVG</sequence>
<dbReference type="EnsemblPlants" id="OBART02G30820.1">
    <property type="protein sequence ID" value="OBART02G30820.1"/>
    <property type="gene ID" value="OBART02G30820"/>
</dbReference>
<reference evidence="1" key="2">
    <citation type="submission" date="2015-03" db="UniProtKB">
        <authorList>
            <consortium name="EnsemblPlants"/>
        </authorList>
    </citation>
    <scope>IDENTIFICATION</scope>
</reference>
<accession>A0A0D3F9X4</accession>
<evidence type="ECO:0000313" key="2">
    <source>
        <dbReference type="Proteomes" id="UP000026960"/>
    </source>
</evidence>
<organism evidence="1">
    <name type="scientific">Oryza barthii</name>
    <dbReference type="NCBI Taxonomy" id="65489"/>
    <lineage>
        <taxon>Eukaryota</taxon>
        <taxon>Viridiplantae</taxon>
        <taxon>Streptophyta</taxon>
        <taxon>Embryophyta</taxon>
        <taxon>Tracheophyta</taxon>
        <taxon>Spermatophyta</taxon>
        <taxon>Magnoliopsida</taxon>
        <taxon>Liliopsida</taxon>
        <taxon>Poales</taxon>
        <taxon>Poaceae</taxon>
        <taxon>BOP clade</taxon>
        <taxon>Oryzoideae</taxon>
        <taxon>Oryzeae</taxon>
        <taxon>Oryzinae</taxon>
        <taxon>Oryza</taxon>
    </lineage>
</organism>
<dbReference type="Proteomes" id="UP000026960">
    <property type="component" value="Chromosome 2"/>
</dbReference>
<dbReference type="Gramene" id="OBART02G30820.1">
    <property type="protein sequence ID" value="OBART02G30820.1"/>
    <property type="gene ID" value="OBART02G30820"/>
</dbReference>
<evidence type="ECO:0000313" key="1">
    <source>
        <dbReference type="EnsemblPlants" id="OBART02G30820.1"/>
    </source>
</evidence>
<dbReference type="HOGENOM" id="CLU_2593565_0_0_1"/>
<proteinExistence type="predicted"/>
<keyword evidence="2" id="KW-1185">Reference proteome</keyword>
<dbReference type="PaxDb" id="65489-OBART02G30820.1"/>